<keyword evidence="3" id="KW-1185">Reference proteome</keyword>
<dbReference type="PANTHER" id="PTHR46825:SF7">
    <property type="entry name" value="D-ALANYL-D-ALANINE CARBOXYPEPTIDASE"/>
    <property type="match status" value="1"/>
</dbReference>
<proteinExistence type="predicted"/>
<dbReference type="Proteomes" id="UP001304300">
    <property type="component" value="Chromosome"/>
</dbReference>
<gene>
    <name evidence="2" type="ORF">RZN69_00905</name>
</gene>
<dbReference type="PANTHER" id="PTHR46825">
    <property type="entry name" value="D-ALANYL-D-ALANINE-CARBOXYPEPTIDASE/ENDOPEPTIDASE AMPH"/>
    <property type="match status" value="1"/>
</dbReference>
<dbReference type="RefSeq" id="WP_317834111.1">
    <property type="nucleotide sequence ID" value="NZ_CP136920.1"/>
</dbReference>
<dbReference type="AlphaFoldDB" id="A0AAQ3QW85"/>
<accession>A0AAQ3QW85</accession>
<dbReference type="InterPro" id="IPR050491">
    <property type="entry name" value="AmpC-like"/>
</dbReference>
<dbReference type="InterPro" id="IPR001466">
    <property type="entry name" value="Beta-lactam-related"/>
</dbReference>
<reference evidence="2 3" key="1">
    <citation type="submission" date="2023-10" db="EMBL/GenBank/DDBJ databases">
        <title>Rubellicoccus peritrichatus gen. nov., sp. nov., isolated from an algae of coral reef tank.</title>
        <authorList>
            <person name="Luo J."/>
        </authorList>
    </citation>
    <scope>NUCLEOTIDE SEQUENCE [LARGE SCALE GENOMIC DNA]</scope>
    <source>
        <strain evidence="2 3">CR14</strain>
    </source>
</reference>
<dbReference type="EMBL" id="CP136920">
    <property type="protein sequence ID" value="WOO41627.1"/>
    <property type="molecule type" value="Genomic_DNA"/>
</dbReference>
<organism evidence="2 3">
    <name type="scientific">Rubellicoccus peritrichatus</name>
    <dbReference type="NCBI Taxonomy" id="3080537"/>
    <lineage>
        <taxon>Bacteria</taxon>
        <taxon>Pseudomonadati</taxon>
        <taxon>Verrucomicrobiota</taxon>
        <taxon>Opitutia</taxon>
        <taxon>Puniceicoccales</taxon>
        <taxon>Cerasicoccaceae</taxon>
        <taxon>Rubellicoccus</taxon>
    </lineage>
</organism>
<dbReference type="GO" id="GO:0016787">
    <property type="term" value="F:hydrolase activity"/>
    <property type="evidence" value="ECO:0007669"/>
    <property type="project" value="UniProtKB-KW"/>
</dbReference>
<name>A0AAQ3QW85_9BACT</name>
<dbReference type="SUPFAM" id="SSF56601">
    <property type="entry name" value="beta-lactamase/transpeptidase-like"/>
    <property type="match status" value="1"/>
</dbReference>
<dbReference type="KEGG" id="puo:RZN69_00905"/>
<keyword evidence="2" id="KW-0378">Hydrolase</keyword>
<dbReference type="Pfam" id="PF00144">
    <property type="entry name" value="Beta-lactamase"/>
    <property type="match status" value="1"/>
</dbReference>
<dbReference type="Gene3D" id="3.40.710.10">
    <property type="entry name" value="DD-peptidase/beta-lactamase superfamily"/>
    <property type="match status" value="1"/>
</dbReference>
<evidence type="ECO:0000313" key="3">
    <source>
        <dbReference type="Proteomes" id="UP001304300"/>
    </source>
</evidence>
<feature type="domain" description="Beta-lactamase-related" evidence="1">
    <location>
        <begin position="136"/>
        <end position="435"/>
    </location>
</feature>
<sequence>MHKTLLTLSLLFSFFSIIKAESGWFHVGPEYPWVWSNSANAWNYVFVPAEGLEIQLNGEGDSLTFPFLETDWVYVNSEFPWMWSSADISLMLANQPQGLVWTYNTANDQVELWGHSLEGSKIVEKLAELRVEFGLTAVVAGVWSGIDEVVTAAVGETVTDFPAEKTMLYRVGGVCINMLITVMLQGVDNGDFALDDTIDQWLPDLVNADKVTLRMLANCTAGYDDYVFTKAFDDAFFANVFRGFTADELIDFGMAHSPTYEPGTDWHYSHTTFVVIGKILSMVYNKPVSQLLEEQVFEPLGLTNTYYVTGPEFPGQPLHGFTTEREIFEDSTFWNPSWTSYTGSVVSSAIDVSRFARAWGTGELISQSSFEQMIAPTTVGIGPNTASRYYALGMGVVGDGEWLLQNPNFGGYQGAMAYNLEDGTTIVVSCTLGQNSDFTVHHGMEIYNALVELLGSDG</sequence>
<protein>
    <submittedName>
        <fullName evidence="2">Serine hydrolase domain-containing protein</fullName>
        <ecNumber evidence="2">3.1.1.103</ecNumber>
    </submittedName>
</protein>
<dbReference type="InterPro" id="IPR012338">
    <property type="entry name" value="Beta-lactam/transpept-like"/>
</dbReference>
<evidence type="ECO:0000313" key="2">
    <source>
        <dbReference type="EMBL" id="WOO41627.1"/>
    </source>
</evidence>
<dbReference type="EC" id="3.1.1.103" evidence="2"/>
<evidence type="ECO:0000259" key="1">
    <source>
        <dbReference type="Pfam" id="PF00144"/>
    </source>
</evidence>